<dbReference type="PANTHER" id="PTHR48111:SF22">
    <property type="entry name" value="REGULATOR OF RPOS"/>
    <property type="match status" value="1"/>
</dbReference>
<accession>A0A2Z5G474</accession>
<dbReference type="Pfam" id="PF00072">
    <property type="entry name" value="Response_reg"/>
    <property type="match status" value="1"/>
</dbReference>
<protein>
    <submittedName>
        <fullName evidence="10">Phosphate regulon transcriptional regulatory protein PhoB (SphR)</fullName>
    </submittedName>
</protein>
<evidence type="ECO:0000256" key="4">
    <source>
        <dbReference type="ARBA" id="ARBA00023125"/>
    </source>
</evidence>
<evidence type="ECO:0000259" key="9">
    <source>
        <dbReference type="PROSITE" id="PS51755"/>
    </source>
</evidence>
<dbReference type="OrthoDB" id="9790442at2"/>
<evidence type="ECO:0000313" key="11">
    <source>
        <dbReference type="Proteomes" id="UP000253606"/>
    </source>
</evidence>
<evidence type="ECO:0000313" key="10">
    <source>
        <dbReference type="EMBL" id="AXC13614.1"/>
    </source>
</evidence>
<dbReference type="InterPro" id="IPR039420">
    <property type="entry name" value="WalR-like"/>
</dbReference>
<dbReference type="InterPro" id="IPR001789">
    <property type="entry name" value="Sig_transdc_resp-reg_receiver"/>
</dbReference>
<keyword evidence="4 7" id="KW-0238">DNA-binding</keyword>
<dbReference type="SUPFAM" id="SSF52172">
    <property type="entry name" value="CheY-like"/>
    <property type="match status" value="1"/>
</dbReference>
<evidence type="ECO:0000256" key="5">
    <source>
        <dbReference type="ARBA" id="ARBA00023163"/>
    </source>
</evidence>
<dbReference type="Proteomes" id="UP000253606">
    <property type="component" value="Chromosome"/>
</dbReference>
<keyword evidence="1 6" id="KW-0597">Phosphoprotein</keyword>
<dbReference type="Gene3D" id="6.10.250.690">
    <property type="match status" value="1"/>
</dbReference>
<dbReference type="AlphaFoldDB" id="A0A2Z5G474"/>
<dbReference type="SMART" id="SM00862">
    <property type="entry name" value="Trans_reg_C"/>
    <property type="match status" value="1"/>
</dbReference>
<name>A0A2Z5G474_9BACT</name>
<dbReference type="GO" id="GO:0000976">
    <property type="term" value="F:transcription cis-regulatory region binding"/>
    <property type="evidence" value="ECO:0007669"/>
    <property type="project" value="TreeGrafter"/>
</dbReference>
<evidence type="ECO:0000256" key="2">
    <source>
        <dbReference type="ARBA" id="ARBA00023012"/>
    </source>
</evidence>
<dbReference type="RefSeq" id="WP_114208557.1">
    <property type="nucleotide sequence ID" value="NZ_CP030840.1"/>
</dbReference>
<dbReference type="PROSITE" id="PS50110">
    <property type="entry name" value="RESPONSE_REGULATORY"/>
    <property type="match status" value="1"/>
</dbReference>
<dbReference type="PROSITE" id="PS51755">
    <property type="entry name" value="OMPR_PHOB"/>
    <property type="match status" value="1"/>
</dbReference>
<feature type="modified residue" description="4-aspartylphosphate" evidence="6">
    <location>
        <position position="66"/>
    </location>
</feature>
<keyword evidence="11" id="KW-1185">Reference proteome</keyword>
<evidence type="ECO:0000256" key="7">
    <source>
        <dbReference type="PROSITE-ProRule" id="PRU01091"/>
    </source>
</evidence>
<dbReference type="KEGG" id="abas:ACPOL_4339"/>
<keyword evidence="5" id="KW-0804">Transcription</keyword>
<dbReference type="PANTHER" id="PTHR48111">
    <property type="entry name" value="REGULATOR OF RPOS"/>
    <property type="match status" value="1"/>
</dbReference>
<dbReference type="GO" id="GO:0000156">
    <property type="term" value="F:phosphorelay response regulator activity"/>
    <property type="evidence" value="ECO:0007669"/>
    <property type="project" value="TreeGrafter"/>
</dbReference>
<dbReference type="GO" id="GO:0005829">
    <property type="term" value="C:cytosol"/>
    <property type="evidence" value="ECO:0007669"/>
    <property type="project" value="TreeGrafter"/>
</dbReference>
<gene>
    <name evidence="10" type="ORF">ACPOL_4339</name>
</gene>
<dbReference type="EMBL" id="CP030840">
    <property type="protein sequence ID" value="AXC13614.1"/>
    <property type="molecule type" value="Genomic_DNA"/>
</dbReference>
<dbReference type="CDD" id="cd00383">
    <property type="entry name" value="trans_reg_C"/>
    <property type="match status" value="1"/>
</dbReference>
<dbReference type="Gene3D" id="1.10.10.10">
    <property type="entry name" value="Winged helix-like DNA-binding domain superfamily/Winged helix DNA-binding domain"/>
    <property type="match status" value="1"/>
</dbReference>
<dbReference type="GO" id="GO:0032993">
    <property type="term" value="C:protein-DNA complex"/>
    <property type="evidence" value="ECO:0007669"/>
    <property type="project" value="TreeGrafter"/>
</dbReference>
<evidence type="ECO:0000256" key="6">
    <source>
        <dbReference type="PROSITE-ProRule" id="PRU00169"/>
    </source>
</evidence>
<dbReference type="InterPro" id="IPR036388">
    <property type="entry name" value="WH-like_DNA-bd_sf"/>
</dbReference>
<feature type="DNA-binding region" description="OmpR/PhoB-type" evidence="7">
    <location>
        <begin position="140"/>
        <end position="240"/>
    </location>
</feature>
<reference evidence="10 11" key="1">
    <citation type="journal article" date="2018" name="Front. Microbiol.">
        <title>Hydrolytic Capabilities as a Key to Environmental Success: Chitinolytic and Cellulolytic Acidobacteria From Acidic Sub-arctic Soils and Boreal Peatlands.</title>
        <authorList>
            <person name="Belova S.E."/>
            <person name="Ravin N.V."/>
            <person name="Pankratov T.A."/>
            <person name="Rakitin A.L."/>
            <person name="Ivanova A.A."/>
            <person name="Beletsky A.V."/>
            <person name="Mardanov A.V."/>
            <person name="Sinninghe Damste J.S."/>
            <person name="Dedysh S.N."/>
        </authorList>
    </citation>
    <scope>NUCLEOTIDE SEQUENCE [LARGE SCALE GENOMIC DNA]</scope>
    <source>
        <strain evidence="10 11">SBC82</strain>
    </source>
</reference>
<dbReference type="Pfam" id="PF00486">
    <property type="entry name" value="Trans_reg_C"/>
    <property type="match status" value="1"/>
</dbReference>
<feature type="domain" description="OmpR/PhoB-type" evidence="9">
    <location>
        <begin position="140"/>
        <end position="240"/>
    </location>
</feature>
<sequence length="243" mass="27732">MIAQRSLTLSTASPRQRILIVEDDKKMARSLREGFDERGYDVQVASSGEEGFFVVFSFRPDLLVLDLNLPGRGGLEVLRQLREQALDLRILVLTSHNELEERVQGLREGADDYLGKPFAFSELMARVEALLRRGQPTAPSHSLAVADLILDLTLRRAQRSGISLALTDQEFDLLLYLVENRNRAVSREMLARDVWHETSRFTPIDNVIDVQMARLRRKVDEPFETKLLYTVRGVGFSLREPRP</sequence>
<feature type="domain" description="Response regulatory" evidence="8">
    <location>
        <begin position="17"/>
        <end position="131"/>
    </location>
</feature>
<dbReference type="InterPro" id="IPR001867">
    <property type="entry name" value="OmpR/PhoB-type_DNA-bd"/>
</dbReference>
<dbReference type="GO" id="GO:0006355">
    <property type="term" value="P:regulation of DNA-templated transcription"/>
    <property type="evidence" value="ECO:0007669"/>
    <property type="project" value="InterPro"/>
</dbReference>
<dbReference type="InterPro" id="IPR011006">
    <property type="entry name" value="CheY-like_superfamily"/>
</dbReference>
<keyword evidence="3" id="KW-0805">Transcription regulation</keyword>
<keyword evidence="2" id="KW-0902">Two-component regulatory system</keyword>
<evidence type="ECO:0000259" key="8">
    <source>
        <dbReference type="PROSITE" id="PS50110"/>
    </source>
</evidence>
<evidence type="ECO:0000256" key="3">
    <source>
        <dbReference type="ARBA" id="ARBA00023015"/>
    </source>
</evidence>
<dbReference type="SMART" id="SM00448">
    <property type="entry name" value="REC"/>
    <property type="match status" value="1"/>
</dbReference>
<evidence type="ECO:0000256" key="1">
    <source>
        <dbReference type="ARBA" id="ARBA00022553"/>
    </source>
</evidence>
<dbReference type="Gene3D" id="3.40.50.2300">
    <property type="match status" value="1"/>
</dbReference>
<organism evidence="10 11">
    <name type="scientific">Acidisarcina polymorpha</name>
    <dbReference type="NCBI Taxonomy" id="2211140"/>
    <lineage>
        <taxon>Bacteria</taxon>
        <taxon>Pseudomonadati</taxon>
        <taxon>Acidobacteriota</taxon>
        <taxon>Terriglobia</taxon>
        <taxon>Terriglobales</taxon>
        <taxon>Acidobacteriaceae</taxon>
        <taxon>Acidisarcina</taxon>
    </lineage>
</organism>
<proteinExistence type="predicted"/>